<dbReference type="EMBL" id="CP072370">
    <property type="protein sequence ID" value="QUB86474.1"/>
    <property type="molecule type" value="Genomic_DNA"/>
</dbReference>
<dbReference type="PANTHER" id="PTHR45661">
    <property type="entry name" value="SURFACE ANTIGEN"/>
    <property type="match status" value="1"/>
</dbReference>
<evidence type="ECO:0000313" key="4">
    <source>
        <dbReference type="EMBL" id="QUB86474.1"/>
    </source>
</evidence>
<dbReference type="InterPro" id="IPR032812">
    <property type="entry name" value="SbsA_Ig"/>
</dbReference>
<dbReference type="RefSeq" id="WP_081784436.1">
    <property type="nucleotide sequence ID" value="NZ_BAKO01000014.1"/>
</dbReference>
<evidence type="ECO:0000256" key="1">
    <source>
        <dbReference type="ARBA" id="ARBA00022729"/>
    </source>
</evidence>
<dbReference type="Pfam" id="PF13306">
    <property type="entry name" value="LRR_5"/>
    <property type="match status" value="3"/>
</dbReference>
<dbReference type="InterPro" id="IPR032675">
    <property type="entry name" value="LRR_dom_sf"/>
</dbReference>
<dbReference type="Proteomes" id="UP000682005">
    <property type="component" value="Chromosome 1"/>
</dbReference>
<evidence type="ECO:0000256" key="2">
    <source>
        <dbReference type="SAM" id="SignalP"/>
    </source>
</evidence>
<dbReference type="Pfam" id="PF13205">
    <property type="entry name" value="Big_5"/>
    <property type="match status" value="1"/>
</dbReference>
<protein>
    <submittedName>
        <fullName evidence="4">Leucine-rich repeat protein</fullName>
    </submittedName>
</protein>
<feature type="domain" description="SbsA Ig-like" evidence="3">
    <location>
        <begin position="468"/>
        <end position="579"/>
    </location>
</feature>
<evidence type="ECO:0000313" key="5">
    <source>
        <dbReference type="Proteomes" id="UP000682005"/>
    </source>
</evidence>
<sequence length="642" mass="69964">MKHLLLLMFACTTIAVNAQEKFTVGNLTYTVTSPTTVEVTKLDSKVKDAVEIPEKVTNTDAKQYTVTSIGEEACKWSDAVSITLPETVDSIKNSAFSGCKITSITFPKNLRYIGSYAFSSTKLTSIDVPATVEEINDHAFFGSSSNPSLASVKLHEGLKKIGDGAFYSSALTEIEIPASVTTLGKSVFLRNRLLKKVVFHDGLLSIGQGAFNDCRALTEFTLPNTLKKIEEEAFLNAKAIKSLNIPKSLETIGSCAFASTNLTTITLDADNKNFVLKDGVLYTKDYKVLQLAPLKGLKNYQVESACLGIAGGTFWGSELESITLSDNIVAIGYGAFLGSQLKSINWPKYLSYIEEQAFANTQFTELTLPSSVYYIADGCFASCKKLTKVTMPSGVMQVYAHAFHNCELLTQFVAKGSTAPEFMSYYESYDAPFYGIASPATLIVPKGAIKSYTDAGWGDFFNIDESETASLTVKSVTPEKESNLDKNAQFSFSITFNENLQLVNKNPEVQIRQDYIYSAVYITPTGTPRWTARLDGNNTLTIFGNDSDGFLDSFTAKEGKTYYVTIPAGVVKDNTGAVNDQMTITYYGPKTSTGIETLKGETSSNSKVVARYNLNGQAVNATQKGVQIVKYADGTIRKIVVK</sequence>
<proteinExistence type="predicted"/>
<keyword evidence="1 2" id="KW-0732">Signal</keyword>
<dbReference type="PANTHER" id="PTHR45661:SF3">
    <property type="entry name" value="IG-LIKE DOMAIN-CONTAINING PROTEIN"/>
    <property type="match status" value="1"/>
</dbReference>
<reference evidence="4 5" key="1">
    <citation type="submission" date="2021-03" db="EMBL/GenBank/DDBJ databases">
        <title>Human Oral Microbial Genomes.</title>
        <authorList>
            <person name="Johnston C.D."/>
            <person name="Chen T."/>
            <person name="Dewhirst F.E."/>
        </authorList>
    </citation>
    <scope>NUCLEOTIDE SEQUENCE [LARGE SCALE GENOMIC DNA]</scope>
    <source>
        <strain evidence="4 5">W1435</strain>
    </source>
</reference>
<dbReference type="SUPFAM" id="SSF52058">
    <property type="entry name" value="L domain-like"/>
    <property type="match status" value="1"/>
</dbReference>
<name>A0ABX7XXP0_9BACT</name>
<organism evidence="4 5">
    <name type="scientific">Prevotella fusca JCM 17724</name>
    <dbReference type="NCBI Taxonomy" id="1236517"/>
    <lineage>
        <taxon>Bacteria</taxon>
        <taxon>Pseudomonadati</taxon>
        <taxon>Bacteroidota</taxon>
        <taxon>Bacteroidia</taxon>
        <taxon>Bacteroidales</taxon>
        <taxon>Prevotellaceae</taxon>
        <taxon>Prevotella</taxon>
    </lineage>
</organism>
<gene>
    <name evidence="4" type="ORF">J5A51_10325</name>
</gene>
<dbReference type="Gene3D" id="3.80.10.10">
    <property type="entry name" value="Ribonuclease Inhibitor"/>
    <property type="match status" value="2"/>
</dbReference>
<dbReference type="InterPro" id="IPR053139">
    <property type="entry name" value="Surface_bspA-like"/>
</dbReference>
<keyword evidence="5" id="KW-1185">Reference proteome</keyword>
<evidence type="ECO:0000259" key="3">
    <source>
        <dbReference type="Pfam" id="PF13205"/>
    </source>
</evidence>
<feature type="chain" id="PRO_5046248259" evidence="2">
    <location>
        <begin position="19"/>
        <end position="642"/>
    </location>
</feature>
<feature type="signal peptide" evidence="2">
    <location>
        <begin position="1"/>
        <end position="18"/>
    </location>
</feature>
<accession>A0ABX7XXP0</accession>
<dbReference type="InterPro" id="IPR026906">
    <property type="entry name" value="LRR_5"/>
</dbReference>